<dbReference type="PANTHER" id="PTHR46523">
    <property type="entry name" value="DCTP PYROPHOSPHATASE 1"/>
    <property type="match status" value="1"/>
</dbReference>
<dbReference type="AlphaFoldDB" id="A0A2X0XGI8"/>
<evidence type="ECO:0000313" key="2">
    <source>
        <dbReference type="Proteomes" id="UP000251431"/>
    </source>
</evidence>
<dbReference type="SUPFAM" id="SSF101386">
    <property type="entry name" value="all-alpha NTP pyrophosphatases"/>
    <property type="match status" value="1"/>
</dbReference>
<dbReference type="EMBL" id="UAQE01000001">
    <property type="protein sequence ID" value="SPT96453.1"/>
    <property type="molecule type" value="Genomic_DNA"/>
</dbReference>
<dbReference type="InterPro" id="IPR052555">
    <property type="entry name" value="dCTP_Pyrophosphatase"/>
</dbReference>
<dbReference type="Proteomes" id="UP000251431">
    <property type="component" value="Unassembled WGS sequence"/>
</dbReference>
<evidence type="ECO:0000313" key="1">
    <source>
        <dbReference type="EMBL" id="SPT96453.1"/>
    </source>
</evidence>
<dbReference type="RefSeq" id="WP_112116564.1">
    <property type="nucleotide sequence ID" value="NZ_UAQE01000001.1"/>
</dbReference>
<keyword evidence="1" id="KW-0378">Hydrolase</keyword>
<dbReference type="Pfam" id="PF12643">
    <property type="entry name" value="MazG-like"/>
    <property type="match status" value="1"/>
</dbReference>
<dbReference type="CDD" id="cd11537">
    <property type="entry name" value="NTP-PPase_RS21-C6_like"/>
    <property type="match status" value="1"/>
</dbReference>
<accession>A0A2X0XGI8</accession>
<dbReference type="InterPro" id="IPR025984">
    <property type="entry name" value="DCTPP"/>
</dbReference>
<reference evidence="1 2" key="1">
    <citation type="submission" date="2018-06" db="EMBL/GenBank/DDBJ databases">
        <authorList>
            <consortium name="Pathogen Informatics"/>
            <person name="Doyle S."/>
        </authorList>
    </citation>
    <scope>NUCLEOTIDE SEQUENCE [LARGE SCALE GENOMIC DNA]</scope>
    <source>
        <strain evidence="1 2">NCTC7582</strain>
    </source>
</reference>
<protein>
    <submittedName>
        <fullName evidence="1">MazG nucleotide pyrophosphohydrolase</fullName>
    </submittedName>
</protein>
<proteinExistence type="predicted"/>
<dbReference type="Gene3D" id="1.10.287.1080">
    <property type="entry name" value="MazG-like"/>
    <property type="match status" value="1"/>
</dbReference>
<sequence length="112" mass="13076">MSDLVEIREQVLKFRDDRNWQQFHNPKDLALSLSLEASELLELFQWKTSEEAVEKNLEKMKDELADVLIYAILFADETGIDLGSVIQEKLHKNALKYPVDKSYGRKDKYTSL</sequence>
<name>A0A2X0XGI8_9BACI</name>
<gene>
    <name evidence="1" type="ORF">NCTC7582_00526</name>
</gene>
<dbReference type="PIRSF" id="PIRSF029826">
    <property type="entry name" value="UCP029826_pph"/>
    <property type="match status" value="1"/>
</dbReference>
<organism evidence="1 2">
    <name type="scientific">Lysinibacillus capsici</name>
    <dbReference type="NCBI Taxonomy" id="2115968"/>
    <lineage>
        <taxon>Bacteria</taxon>
        <taxon>Bacillati</taxon>
        <taxon>Bacillota</taxon>
        <taxon>Bacilli</taxon>
        <taxon>Bacillales</taxon>
        <taxon>Bacillaceae</taxon>
        <taxon>Lysinibacillus</taxon>
    </lineage>
</organism>
<dbReference type="GO" id="GO:0047429">
    <property type="term" value="F:nucleoside triphosphate diphosphatase activity"/>
    <property type="evidence" value="ECO:0007669"/>
    <property type="project" value="InterPro"/>
</dbReference>
<dbReference type="PANTHER" id="PTHR46523:SF1">
    <property type="entry name" value="DCTP PYROPHOSPHATASE 1"/>
    <property type="match status" value="1"/>
</dbReference>
<dbReference type="GO" id="GO:0009143">
    <property type="term" value="P:nucleoside triphosphate catabolic process"/>
    <property type="evidence" value="ECO:0007669"/>
    <property type="project" value="InterPro"/>
</dbReference>